<dbReference type="Pfam" id="PF08281">
    <property type="entry name" value="Sigma70_r4_2"/>
    <property type="match status" value="1"/>
</dbReference>
<dbReference type="SUPFAM" id="SSF88946">
    <property type="entry name" value="Sigma2 domain of RNA polymerase sigma factors"/>
    <property type="match status" value="1"/>
</dbReference>
<dbReference type="SUPFAM" id="SSF88659">
    <property type="entry name" value="Sigma3 and sigma4 domains of RNA polymerase sigma factors"/>
    <property type="match status" value="1"/>
</dbReference>
<evidence type="ECO:0000256" key="1">
    <source>
        <dbReference type="ARBA" id="ARBA00010641"/>
    </source>
</evidence>
<evidence type="ECO:0000259" key="6">
    <source>
        <dbReference type="Pfam" id="PF08281"/>
    </source>
</evidence>
<keyword evidence="8" id="KW-1185">Reference proteome</keyword>
<evidence type="ECO:0000256" key="2">
    <source>
        <dbReference type="ARBA" id="ARBA00023015"/>
    </source>
</evidence>
<reference evidence="7" key="1">
    <citation type="submission" date="2023-01" db="EMBL/GenBank/DDBJ databases">
        <title>Whole genome sequence of Paucibacter sp. S2-9 isolated from pond sediment.</title>
        <authorList>
            <person name="Jung J.Y."/>
        </authorList>
    </citation>
    <scope>NUCLEOTIDE SEQUENCE</scope>
    <source>
        <strain evidence="7">S2-9</strain>
    </source>
</reference>
<evidence type="ECO:0000256" key="4">
    <source>
        <dbReference type="ARBA" id="ARBA00023163"/>
    </source>
</evidence>
<dbReference type="RefSeq" id="WP_285234427.1">
    <property type="nucleotide sequence ID" value="NZ_CP116346.1"/>
</dbReference>
<keyword evidence="2" id="KW-0805">Transcription regulation</keyword>
<keyword evidence="4" id="KW-0804">Transcription</keyword>
<evidence type="ECO:0000256" key="3">
    <source>
        <dbReference type="ARBA" id="ARBA00023082"/>
    </source>
</evidence>
<proteinExistence type="inferred from homology"/>
<dbReference type="GO" id="GO:0006352">
    <property type="term" value="P:DNA-templated transcription initiation"/>
    <property type="evidence" value="ECO:0007669"/>
    <property type="project" value="InterPro"/>
</dbReference>
<dbReference type="InterPro" id="IPR007627">
    <property type="entry name" value="RNA_pol_sigma70_r2"/>
</dbReference>
<dbReference type="KEGG" id="pais:PFX98_06805"/>
<dbReference type="GO" id="GO:0003677">
    <property type="term" value="F:DNA binding"/>
    <property type="evidence" value="ECO:0007669"/>
    <property type="project" value="InterPro"/>
</dbReference>
<dbReference type="InterPro" id="IPR013325">
    <property type="entry name" value="RNA_pol_sigma_r2"/>
</dbReference>
<organism evidence="7 8">
    <name type="scientific">Paucibacter sediminis</name>
    <dbReference type="NCBI Taxonomy" id="3019553"/>
    <lineage>
        <taxon>Bacteria</taxon>
        <taxon>Pseudomonadati</taxon>
        <taxon>Pseudomonadota</taxon>
        <taxon>Betaproteobacteria</taxon>
        <taxon>Burkholderiales</taxon>
        <taxon>Sphaerotilaceae</taxon>
        <taxon>Roseateles</taxon>
    </lineage>
</organism>
<dbReference type="PANTHER" id="PTHR43133:SF63">
    <property type="entry name" value="RNA POLYMERASE SIGMA FACTOR FECI-RELATED"/>
    <property type="match status" value="1"/>
</dbReference>
<dbReference type="InterPro" id="IPR036388">
    <property type="entry name" value="WH-like_DNA-bd_sf"/>
</dbReference>
<protein>
    <submittedName>
        <fullName evidence="7">Sigma-70 family RNA polymerase sigma factor</fullName>
    </submittedName>
</protein>
<dbReference type="Pfam" id="PF04542">
    <property type="entry name" value="Sigma70_r2"/>
    <property type="match status" value="1"/>
</dbReference>
<evidence type="ECO:0000259" key="5">
    <source>
        <dbReference type="Pfam" id="PF04542"/>
    </source>
</evidence>
<evidence type="ECO:0000313" key="7">
    <source>
        <dbReference type="EMBL" id="WIT13315.1"/>
    </source>
</evidence>
<evidence type="ECO:0000313" key="8">
    <source>
        <dbReference type="Proteomes" id="UP001177769"/>
    </source>
</evidence>
<dbReference type="GO" id="GO:0016987">
    <property type="term" value="F:sigma factor activity"/>
    <property type="evidence" value="ECO:0007669"/>
    <property type="project" value="UniProtKB-KW"/>
</dbReference>
<dbReference type="InterPro" id="IPR014284">
    <property type="entry name" value="RNA_pol_sigma-70_dom"/>
</dbReference>
<dbReference type="InterPro" id="IPR039425">
    <property type="entry name" value="RNA_pol_sigma-70-like"/>
</dbReference>
<dbReference type="InterPro" id="IPR013249">
    <property type="entry name" value="RNA_pol_sigma70_r4_t2"/>
</dbReference>
<dbReference type="Gene3D" id="1.10.1740.10">
    <property type="match status" value="1"/>
</dbReference>
<dbReference type="Gene3D" id="1.10.10.10">
    <property type="entry name" value="Winged helix-like DNA-binding domain superfamily/Winged helix DNA-binding domain"/>
    <property type="match status" value="1"/>
</dbReference>
<feature type="domain" description="RNA polymerase sigma factor 70 region 4 type 2" evidence="6">
    <location>
        <begin position="111"/>
        <end position="163"/>
    </location>
</feature>
<name>A0AA95NFH1_9BURK</name>
<dbReference type="EMBL" id="CP116346">
    <property type="protein sequence ID" value="WIT13315.1"/>
    <property type="molecule type" value="Genomic_DNA"/>
</dbReference>
<dbReference type="AlphaFoldDB" id="A0AA95NFH1"/>
<feature type="domain" description="RNA polymerase sigma-70 region 2" evidence="5">
    <location>
        <begin position="21"/>
        <end position="78"/>
    </location>
</feature>
<sequence length="191" mass="21294">MTQDELSAWFVDQVLPLEGVLERYLRRNWRDGDEIADLRQEVYARVFDGCAQGQPDSAQAFVLSTARNLLIDRARRAQIVDIETFADMDALAPTIDELSPERHLAARSELRLLQRALELLPARCREVVELRKVEGLSQREVAARMGISEDTVEKQVSKGVRALALALQATGLGGAAWAAAQALQRRGRTTQ</sequence>
<accession>A0AA95NFH1</accession>
<gene>
    <name evidence="7" type="ORF">PFX98_06805</name>
</gene>
<dbReference type="InterPro" id="IPR013324">
    <property type="entry name" value="RNA_pol_sigma_r3/r4-like"/>
</dbReference>
<comment type="similarity">
    <text evidence="1">Belongs to the sigma-70 factor family. ECF subfamily.</text>
</comment>
<keyword evidence="3" id="KW-0731">Sigma factor</keyword>
<dbReference type="NCBIfam" id="TIGR02937">
    <property type="entry name" value="sigma70-ECF"/>
    <property type="match status" value="1"/>
</dbReference>
<dbReference type="Proteomes" id="UP001177769">
    <property type="component" value="Chromosome"/>
</dbReference>
<dbReference type="PANTHER" id="PTHR43133">
    <property type="entry name" value="RNA POLYMERASE ECF-TYPE SIGMA FACTO"/>
    <property type="match status" value="1"/>
</dbReference>
<dbReference type="CDD" id="cd06171">
    <property type="entry name" value="Sigma70_r4"/>
    <property type="match status" value="1"/>
</dbReference>